<reference evidence="2 3" key="1">
    <citation type="submission" date="2018-03" db="EMBL/GenBank/DDBJ databases">
        <authorList>
            <person name="Keele B.F."/>
        </authorList>
    </citation>
    <scope>NUCLEOTIDE SEQUENCE [LARGE SCALE GENOMIC DNA]</scope>
    <source>
        <strain evidence="2 3">CECT 8811</strain>
    </source>
</reference>
<feature type="transmembrane region" description="Helical" evidence="1">
    <location>
        <begin position="12"/>
        <end position="30"/>
    </location>
</feature>
<keyword evidence="1" id="KW-0472">Membrane</keyword>
<dbReference type="AlphaFoldDB" id="A0A2R8AGM7"/>
<evidence type="ECO:0008006" key="4">
    <source>
        <dbReference type="Google" id="ProtNLM"/>
    </source>
</evidence>
<feature type="transmembrane region" description="Helical" evidence="1">
    <location>
        <begin position="36"/>
        <end position="58"/>
    </location>
</feature>
<keyword evidence="1" id="KW-0812">Transmembrane</keyword>
<dbReference type="EMBL" id="OMOI01000001">
    <property type="protein sequence ID" value="SPF75213.1"/>
    <property type="molecule type" value="Genomic_DNA"/>
</dbReference>
<name>A0A2R8AGM7_9RHOB</name>
<dbReference type="RefSeq" id="WP_108855333.1">
    <property type="nucleotide sequence ID" value="NZ_OMOI01000001.1"/>
</dbReference>
<dbReference type="Proteomes" id="UP000244911">
    <property type="component" value="Unassembled WGS sequence"/>
</dbReference>
<protein>
    <recommendedName>
        <fullName evidence="4">CTP synthetase</fullName>
    </recommendedName>
</protein>
<proteinExistence type="predicted"/>
<keyword evidence="3" id="KW-1185">Reference proteome</keyword>
<organism evidence="2 3">
    <name type="scientific">Aliiroseovarius pelagivivens</name>
    <dbReference type="NCBI Taxonomy" id="1639690"/>
    <lineage>
        <taxon>Bacteria</taxon>
        <taxon>Pseudomonadati</taxon>
        <taxon>Pseudomonadota</taxon>
        <taxon>Alphaproteobacteria</taxon>
        <taxon>Rhodobacterales</taxon>
        <taxon>Paracoccaceae</taxon>
        <taxon>Aliiroseovarius</taxon>
    </lineage>
</organism>
<gene>
    <name evidence="2" type="ORF">ALP8811_00198</name>
</gene>
<dbReference type="OrthoDB" id="7872133at2"/>
<evidence type="ECO:0000313" key="3">
    <source>
        <dbReference type="Proteomes" id="UP000244911"/>
    </source>
</evidence>
<evidence type="ECO:0000313" key="2">
    <source>
        <dbReference type="EMBL" id="SPF75213.1"/>
    </source>
</evidence>
<evidence type="ECO:0000256" key="1">
    <source>
        <dbReference type="SAM" id="Phobius"/>
    </source>
</evidence>
<keyword evidence="1" id="KW-1133">Transmembrane helix</keyword>
<sequence>MRAPLWKIVATFYGIIGSTVASVLVVIALVNGVSGLWPLLGAAALGFAIGLPVSYYVARAMAGD</sequence>
<accession>A0A2R8AGM7</accession>